<evidence type="ECO:0000313" key="1">
    <source>
        <dbReference type="EMBL" id="GBB91225.1"/>
    </source>
</evidence>
<organism evidence="1 2">
    <name type="scientific">Rhizophagus clarus</name>
    <dbReference type="NCBI Taxonomy" id="94130"/>
    <lineage>
        <taxon>Eukaryota</taxon>
        <taxon>Fungi</taxon>
        <taxon>Fungi incertae sedis</taxon>
        <taxon>Mucoromycota</taxon>
        <taxon>Glomeromycotina</taxon>
        <taxon>Glomeromycetes</taxon>
        <taxon>Glomerales</taxon>
        <taxon>Glomeraceae</taxon>
        <taxon>Rhizophagus</taxon>
    </lineage>
</organism>
<dbReference type="EMBL" id="BEXD01000935">
    <property type="protein sequence ID" value="GBB91225.1"/>
    <property type="molecule type" value="Genomic_DNA"/>
</dbReference>
<protein>
    <submittedName>
        <fullName evidence="1">Uncharacterized protein</fullName>
    </submittedName>
</protein>
<dbReference type="AlphaFoldDB" id="A0A2Z6QNV9"/>
<proteinExistence type="predicted"/>
<name>A0A2Z6QNV9_9GLOM</name>
<accession>A0A2Z6QNV9</accession>
<comment type="caution">
    <text evidence="1">The sequence shown here is derived from an EMBL/GenBank/DDBJ whole genome shotgun (WGS) entry which is preliminary data.</text>
</comment>
<reference evidence="1 2" key="1">
    <citation type="submission" date="2017-11" db="EMBL/GenBank/DDBJ databases">
        <title>The genome of Rhizophagus clarus HR1 reveals common genetic basis of auxotrophy among arbuscular mycorrhizal fungi.</title>
        <authorList>
            <person name="Kobayashi Y."/>
        </authorList>
    </citation>
    <scope>NUCLEOTIDE SEQUENCE [LARGE SCALE GENOMIC DNA]</scope>
    <source>
        <strain evidence="1 2">HR1</strain>
    </source>
</reference>
<sequence length="262" mass="30096">MTDLTPFDLWLSSSSSVLGKRQRDLTSDHPLKKRIIPDLSCFCPDMDVPLHTNGSVDVLEVVKSTVRTFNSKTIAFRSSRSYKSSNHLLVDCKQNVKVLRESTYDAKMYRILANWLAEVHGFKIIGQWHLEQVCNDGGYHHFYCDLTIKKANNPHPEAVIEILASGSAPKIKKHFDQVFKYADQFCPEEVWIVHFSRKDSIVSDPYWPCKTLQDKGLNVIHFWHDEDFENVQMSAKFRDSTGKIREIIDEQILPCKAPSIAP</sequence>
<evidence type="ECO:0000313" key="2">
    <source>
        <dbReference type="Proteomes" id="UP000247702"/>
    </source>
</evidence>
<keyword evidence="2" id="KW-1185">Reference proteome</keyword>
<gene>
    <name evidence="1" type="ORF">RclHR1_01840022</name>
</gene>
<dbReference type="Proteomes" id="UP000247702">
    <property type="component" value="Unassembled WGS sequence"/>
</dbReference>